<dbReference type="Gene3D" id="1.10.30.10">
    <property type="entry name" value="High mobility group box domain"/>
    <property type="match status" value="1"/>
</dbReference>
<keyword evidence="2" id="KW-1185">Reference proteome</keyword>
<dbReference type="InParanoid" id="B8LD67"/>
<proteinExistence type="predicted"/>
<evidence type="ECO:0008006" key="3">
    <source>
        <dbReference type="Google" id="ProtNLM"/>
    </source>
</evidence>
<dbReference type="RefSeq" id="XP_002296929.1">
    <property type="nucleotide sequence ID" value="XM_002296893.1"/>
</dbReference>
<accession>B8LD67</accession>
<reference evidence="1 2" key="2">
    <citation type="journal article" date="2008" name="Nature">
        <title>The Phaeodactylum genome reveals the evolutionary history of diatom genomes.</title>
        <authorList>
            <person name="Bowler C."/>
            <person name="Allen A.E."/>
            <person name="Badger J.H."/>
            <person name="Grimwood J."/>
            <person name="Jabbari K."/>
            <person name="Kuo A."/>
            <person name="Maheswari U."/>
            <person name="Martens C."/>
            <person name="Maumus F."/>
            <person name="Otillar R.P."/>
            <person name="Rayko E."/>
            <person name="Salamov A."/>
            <person name="Vandepoele K."/>
            <person name="Beszteri B."/>
            <person name="Gruber A."/>
            <person name="Heijde M."/>
            <person name="Katinka M."/>
            <person name="Mock T."/>
            <person name="Valentin K."/>
            <person name="Verret F."/>
            <person name="Berges J.A."/>
            <person name="Brownlee C."/>
            <person name="Cadoret J.P."/>
            <person name="Chiovitti A."/>
            <person name="Choi C.J."/>
            <person name="Coesel S."/>
            <person name="De Martino A."/>
            <person name="Detter J.C."/>
            <person name="Durkin C."/>
            <person name="Falciatore A."/>
            <person name="Fournet J."/>
            <person name="Haruta M."/>
            <person name="Huysman M.J."/>
            <person name="Jenkins B.D."/>
            <person name="Jiroutova K."/>
            <person name="Jorgensen R.E."/>
            <person name="Joubert Y."/>
            <person name="Kaplan A."/>
            <person name="Kroger N."/>
            <person name="Kroth P.G."/>
            <person name="La Roche J."/>
            <person name="Lindquist E."/>
            <person name="Lommer M."/>
            <person name="Martin-Jezequel V."/>
            <person name="Lopez P.J."/>
            <person name="Lucas S."/>
            <person name="Mangogna M."/>
            <person name="McGinnis K."/>
            <person name="Medlin L.K."/>
            <person name="Montsant A."/>
            <person name="Oudot-Le Secq M.P."/>
            <person name="Napoli C."/>
            <person name="Obornik M."/>
            <person name="Parker M.S."/>
            <person name="Petit J.L."/>
            <person name="Porcel B.M."/>
            <person name="Poulsen N."/>
            <person name="Robison M."/>
            <person name="Rychlewski L."/>
            <person name="Rynearson T.A."/>
            <person name="Schmutz J."/>
            <person name="Shapiro H."/>
            <person name="Siaut M."/>
            <person name="Stanley M."/>
            <person name="Sussman M.R."/>
            <person name="Taylor A.R."/>
            <person name="Vardi A."/>
            <person name="von Dassow P."/>
            <person name="Vyverman W."/>
            <person name="Willis A."/>
            <person name="Wyrwicz L.S."/>
            <person name="Rokhsar D.S."/>
            <person name="Weissenbach J."/>
            <person name="Armbrust E.V."/>
            <person name="Green B.R."/>
            <person name="Van de Peer Y."/>
            <person name="Grigoriev I.V."/>
        </authorList>
    </citation>
    <scope>NUCLEOTIDE SEQUENCE [LARGE SCALE GENOMIC DNA]</scope>
    <source>
        <strain evidence="1 2">CCMP1335</strain>
    </source>
</reference>
<reference evidence="1 2" key="1">
    <citation type="journal article" date="2004" name="Science">
        <title>The genome of the diatom Thalassiosira pseudonana: ecology, evolution, and metabolism.</title>
        <authorList>
            <person name="Armbrust E.V."/>
            <person name="Berges J.A."/>
            <person name="Bowler C."/>
            <person name="Green B.R."/>
            <person name="Martinez D."/>
            <person name="Putnam N.H."/>
            <person name="Zhou S."/>
            <person name="Allen A.E."/>
            <person name="Apt K.E."/>
            <person name="Bechner M."/>
            <person name="Brzezinski M.A."/>
            <person name="Chaal B.K."/>
            <person name="Chiovitti A."/>
            <person name="Davis A.K."/>
            <person name="Demarest M.S."/>
            <person name="Detter J.C."/>
            <person name="Glavina T."/>
            <person name="Goodstein D."/>
            <person name="Hadi M.Z."/>
            <person name="Hellsten U."/>
            <person name="Hildebrand M."/>
            <person name="Jenkins B.D."/>
            <person name="Jurka J."/>
            <person name="Kapitonov V.V."/>
            <person name="Kroger N."/>
            <person name="Lau W.W."/>
            <person name="Lane T.W."/>
            <person name="Larimer F.W."/>
            <person name="Lippmeier J.C."/>
            <person name="Lucas S."/>
            <person name="Medina M."/>
            <person name="Montsant A."/>
            <person name="Obornik M."/>
            <person name="Parker M.S."/>
            <person name="Palenik B."/>
            <person name="Pazour G.J."/>
            <person name="Richardson P.M."/>
            <person name="Rynearson T.A."/>
            <person name="Saito M.A."/>
            <person name="Schwartz D.C."/>
            <person name="Thamatrakoln K."/>
            <person name="Valentin K."/>
            <person name="Vardi A."/>
            <person name="Wilkerson F.P."/>
            <person name="Rokhsar D.S."/>
        </authorList>
    </citation>
    <scope>NUCLEOTIDE SEQUENCE [LARGE SCALE GENOMIC DNA]</scope>
    <source>
        <strain evidence="1 2">CCMP1335</strain>
    </source>
</reference>
<evidence type="ECO:0000313" key="1">
    <source>
        <dbReference type="EMBL" id="EED86657.1"/>
    </source>
</evidence>
<dbReference type="EMBL" id="DS999419">
    <property type="protein sequence ID" value="EED86657.1"/>
    <property type="molecule type" value="Genomic_DNA"/>
</dbReference>
<protein>
    <recommendedName>
        <fullName evidence="3">HMG box domain-containing protein</fullName>
    </recommendedName>
</protein>
<name>B8LD67_THAPS</name>
<dbReference type="KEGG" id="tps:THAPSDRAFT_11142"/>
<sequence>MAKMMATNWKKVDDEVLNFVSSVADMIVQRRDELQYAELLRSYQADADDYFNQNTSLFKMKMNPQLMMGKEHETARPLNSYNLFFILERQLLLQSNGIVEPCNHLPSSALSLSSDIATADYDNYKDLTTQFPPMPSKYRSLDLPVDWFMHGKNKQKTRAHSRSHGIMSFRDMAKMMAANWKKVDDEVLNFVSSVADMIVQRRDELQYAELLRSYQADADDYFVSEEFPSAMLCREIQPTIREVDMSNDEIIAMW</sequence>
<organism evidence="1 2">
    <name type="scientific">Thalassiosira pseudonana</name>
    <name type="common">Marine diatom</name>
    <name type="synonym">Cyclotella nana</name>
    <dbReference type="NCBI Taxonomy" id="35128"/>
    <lineage>
        <taxon>Eukaryota</taxon>
        <taxon>Sar</taxon>
        <taxon>Stramenopiles</taxon>
        <taxon>Ochrophyta</taxon>
        <taxon>Bacillariophyta</taxon>
        <taxon>Coscinodiscophyceae</taxon>
        <taxon>Thalassiosirophycidae</taxon>
        <taxon>Thalassiosirales</taxon>
        <taxon>Thalassiosiraceae</taxon>
        <taxon>Thalassiosira</taxon>
    </lineage>
</organism>
<dbReference type="PaxDb" id="35128-Thaps11142"/>
<dbReference type="InterPro" id="IPR036910">
    <property type="entry name" value="HMG_box_dom_sf"/>
</dbReference>
<dbReference type="Proteomes" id="UP000001449">
    <property type="component" value="Unassembled WGS sequence"/>
</dbReference>
<evidence type="ECO:0000313" key="2">
    <source>
        <dbReference type="Proteomes" id="UP000001449"/>
    </source>
</evidence>
<dbReference type="GeneID" id="7449903"/>
<dbReference type="AlphaFoldDB" id="B8LD67"/>
<dbReference type="HOGENOM" id="CLU_095898_0_0_1"/>
<gene>
    <name evidence="1" type="ORF">THAPSDRAFT_11142</name>
</gene>